<keyword evidence="2" id="KW-0732">Signal</keyword>
<organism evidence="3 4">
    <name type="scientific">Methylobacterium phyllostachyos</name>
    <dbReference type="NCBI Taxonomy" id="582672"/>
    <lineage>
        <taxon>Bacteria</taxon>
        <taxon>Pseudomonadati</taxon>
        <taxon>Pseudomonadota</taxon>
        <taxon>Alphaproteobacteria</taxon>
        <taxon>Hyphomicrobiales</taxon>
        <taxon>Methylobacteriaceae</taxon>
        <taxon>Methylobacterium</taxon>
    </lineage>
</organism>
<dbReference type="RefSeq" id="WP_091713331.1">
    <property type="nucleotide sequence ID" value="NZ_FNHS01000002.1"/>
</dbReference>
<keyword evidence="4" id="KW-1185">Reference proteome</keyword>
<evidence type="ECO:0000313" key="4">
    <source>
        <dbReference type="Proteomes" id="UP000198704"/>
    </source>
</evidence>
<reference evidence="4" key="1">
    <citation type="submission" date="2016-10" db="EMBL/GenBank/DDBJ databases">
        <authorList>
            <person name="Varghese N."/>
            <person name="Submissions S."/>
        </authorList>
    </citation>
    <scope>NUCLEOTIDE SEQUENCE [LARGE SCALE GENOMIC DNA]</scope>
    <source>
        <strain evidence="4">BL47</strain>
    </source>
</reference>
<evidence type="ECO:0000313" key="3">
    <source>
        <dbReference type="EMBL" id="SDM45653.1"/>
    </source>
</evidence>
<evidence type="ECO:0000256" key="2">
    <source>
        <dbReference type="SAM" id="SignalP"/>
    </source>
</evidence>
<evidence type="ECO:0000256" key="1">
    <source>
        <dbReference type="SAM" id="MobiDB-lite"/>
    </source>
</evidence>
<dbReference type="Proteomes" id="UP000198704">
    <property type="component" value="Unassembled WGS sequence"/>
</dbReference>
<dbReference type="EMBL" id="FNHS01000002">
    <property type="protein sequence ID" value="SDM45653.1"/>
    <property type="molecule type" value="Genomic_DNA"/>
</dbReference>
<name>A0A1G9TDA3_9HYPH</name>
<proteinExistence type="predicted"/>
<accession>A0A1G9TDA3</accession>
<feature type="signal peptide" evidence="2">
    <location>
        <begin position="1"/>
        <end position="25"/>
    </location>
</feature>
<sequence>MSFRTFLTAGLIAGGLVIGTTAAQAVPAMPQTGLAGDGMVETVTMHHRQHCMHRHGYGRHERRMRRHNTRRHGNPNAKNPALQGHQQNLGNTTNGPRY</sequence>
<dbReference type="AlphaFoldDB" id="A0A1G9TDA3"/>
<feature type="compositionally biased region" description="Basic residues" evidence="1">
    <location>
        <begin position="51"/>
        <end position="73"/>
    </location>
</feature>
<dbReference type="OrthoDB" id="8002536at2"/>
<protein>
    <submittedName>
        <fullName evidence="3">Uncharacterized protein</fullName>
    </submittedName>
</protein>
<feature type="region of interest" description="Disordered" evidence="1">
    <location>
        <begin position="51"/>
        <end position="98"/>
    </location>
</feature>
<dbReference type="STRING" id="582672.SAMN05216360_102146"/>
<gene>
    <name evidence="3" type="ORF">SAMN05216360_102146</name>
</gene>
<feature type="compositionally biased region" description="Polar residues" evidence="1">
    <location>
        <begin position="84"/>
        <end position="98"/>
    </location>
</feature>
<feature type="chain" id="PRO_5011621198" evidence="2">
    <location>
        <begin position="26"/>
        <end position="98"/>
    </location>
</feature>